<keyword evidence="2 12" id="KW-1003">Cell membrane</keyword>
<keyword evidence="4 12" id="KW-0378">Hydrolase</keyword>
<feature type="domain" description="Tr-type G" evidence="13">
    <location>
        <begin position="5"/>
        <end position="186"/>
    </location>
</feature>
<dbReference type="GO" id="GO:0043022">
    <property type="term" value="F:ribosome binding"/>
    <property type="evidence" value="ECO:0007669"/>
    <property type="project" value="UniProtKB-UniRule"/>
</dbReference>
<evidence type="ECO:0000256" key="4">
    <source>
        <dbReference type="ARBA" id="ARBA00022801"/>
    </source>
</evidence>
<organism evidence="14 15">
    <name type="scientific">Candidatus Gottesmanbacteria bacterium CG1_02_37_22</name>
    <dbReference type="NCBI Taxonomy" id="1805209"/>
    <lineage>
        <taxon>Bacteria</taxon>
        <taxon>Candidatus Gottesmaniibacteriota</taxon>
    </lineage>
</organism>
<dbReference type="Gene3D" id="2.40.30.10">
    <property type="entry name" value="Translation factors"/>
    <property type="match status" value="1"/>
</dbReference>
<dbReference type="InterPro" id="IPR035654">
    <property type="entry name" value="LepA_IV"/>
</dbReference>
<evidence type="ECO:0000256" key="10">
    <source>
        <dbReference type="ARBA" id="ARBA00061052"/>
    </source>
</evidence>
<dbReference type="InterPro" id="IPR000795">
    <property type="entry name" value="T_Tr_GTP-bd_dom"/>
</dbReference>
<dbReference type="InterPro" id="IPR038363">
    <property type="entry name" value="LepA_C_sf"/>
</dbReference>
<dbReference type="GO" id="GO:0003924">
    <property type="term" value="F:GTPase activity"/>
    <property type="evidence" value="ECO:0007669"/>
    <property type="project" value="UniProtKB-UniRule"/>
</dbReference>
<comment type="caution">
    <text evidence="14">The sequence shown here is derived from an EMBL/GenBank/DDBJ whole genome shotgun (WGS) entry which is preliminary data.</text>
</comment>
<dbReference type="EMBL" id="MNUY01000051">
    <property type="protein sequence ID" value="OIO13755.1"/>
    <property type="molecule type" value="Genomic_DNA"/>
</dbReference>
<dbReference type="PANTHER" id="PTHR43512:SF4">
    <property type="entry name" value="TRANSLATION FACTOR GUF1 HOMOLOG, CHLOROPLASTIC"/>
    <property type="match status" value="1"/>
</dbReference>
<evidence type="ECO:0000313" key="14">
    <source>
        <dbReference type="EMBL" id="OIO13755.1"/>
    </source>
</evidence>
<dbReference type="AlphaFoldDB" id="A0A1J4TRU7"/>
<evidence type="ECO:0000256" key="11">
    <source>
        <dbReference type="ARBA" id="ARBA00066744"/>
    </source>
</evidence>
<dbReference type="PRINTS" id="PR00315">
    <property type="entry name" value="ELONGATNFCT"/>
</dbReference>
<keyword evidence="6 12" id="KW-0342">GTP-binding</keyword>
<dbReference type="Gene3D" id="3.30.70.870">
    <property type="entry name" value="Elongation Factor G (Translational Gtpase), domain 3"/>
    <property type="match status" value="1"/>
</dbReference>
<evidence type="ECO:0000256" key="8">
    <source>
        <dbReference type="ARBA" id="ARBA00050293"/>
    </source>
</evidence>
<dbReference type="PANTHER" id="PTHR43512">
    <property type="entry name" value="TRANSLATION FACTOR GUF1-RELATED"/>
    <property type="match status" value="1"/>
</dbReference>
<keyword evidence="3 12" id="KW-0547">Nucleotide-binding</keyword>
<comment type="catalytic activity">
    <reaction evidence="8 12">
        <text>GTP + H2O = GDP + phosphate + H(+)</text>
        <dbReference type="Rhea" id="RHEA:19669"/>
        <dbReference type="ChEBI" id="CHEBI:15377"/>
        <dbReference type="ChEBI" id="CHEBI:15378"/>
        <dbReference type="ChEBI" id="CHEBI:37565"/>
        <dbReference type="ChEBI" id="CHEBI:43474"/>
        <dbReference type="ChEBI" id="CHEBI:58189"/>
        <dbReference type="EC" id="3.6.5.n1"/>
    </reaction>
</comment>
<evidence type="ECO:0000313" key="15">
    <source>
        <dbReference type="Proteomes" id="UP000183120"/>
    </source>
</evidence>
<gene>
    <name evidence="12" type="primary">lepA</name>
    <name evidence="14" type="ORF">AUJ73_03335</name>
</gene>
<dbReference type="Gene3D" id="3.30.70.2570">
    <property type="entry name" value="Elongation factor 4, C-terminal domain"/>
    <property type="match status" value="1"/>
</dbReference>
<dbReference type="Pfam" id="PF00679">
    <property type="entry name" value="EFG_C"/>
    <property type="match status" value="1"/>
</dbReference>
<dbReference type="Proteomes" id="UP000183120">
    <property type="component" value="Unassembled WGS sequence"/>
</dbReference>
<dbReference type="Gene3D" id="3.40.50.300">
    <property type="entry name" value="P-loop containing nucleotide triphosphate hydrolases"/>
    <property type="match status" value="1"/>
</dbReference>
<evidence type="ECO:0000256" key="1">
    <source>
        <dbReference type="ARBA" id="ARBA00005454"/>
    </source>
</evidence>
<dbReference type="SMART" id="SM00838">
    <property type="entry name" value="EFG_C"/>
    <property type="match status" value="1"/>
</dbReference>
<evidence type="ECO:0000256" key="12">
    <source>
        <dbReference type="HAMAP-Rule" id="MF_00071"/>
    </source>
</evidence>
<dbReference type="InterPro" id="IPR027417">
    <property type="entry name" value="P-loop_NTPase"/>
</dbReference>
<dbReference type="InterPro" id="IPR031157">
    <property type="entry name" value="G_TR_CS"/>
</dbReference>
<comment type="similarity">
    <text evidence="10">Belongs to the GTP-binding elongation factor family. LepA subfamily.</text>
</comment>
<dbReference type="Pfam" id="PF06421">
    <property type="entry name" value="LepA_C"/>
    <property type="match status" value="1"/>
</dbReference>
<dbReference type="SUPFAM" id="SSF50447">
    <property type="entry name" value="Translation proteins"/>
    <property type="match status" value="1"/>
</dbReference>
<dbReference type="FunFam" id="3.30.70.2570:FF:000001">
    <property type="entry name" value="Translation factor GUF1, mitochondrial"/>
    <property type="match status" value="1"/>
</dbReference>
<accession>A0A1J4TRU7</accession>
<dbReference type="FunFam" id="3.40.50.300:FF:000078">
    <property type="entry name" value="Elongation factor 4"/>
    <property type="match status" value="1"/>
</dbReference>
<dbReference type="EC" id="3.6.5.n1" evidence="11 12"/>
<evidence type="ECO:0000256" key="9">
    <source>
        <dbReference type="ARBA" id="ARBA00057626"/>
    </source>
</evidence>
<dbReference type="CDD" id="cd01890">
    <property type="entry name" value="LepA"/>
    <property type="match status" value="1"/>
</dbReference>
<dbReference type="Gene3D" id="3.30.70.240">
    <property type="match status" value="1"/>
</dbReference>
<dbReference type="PROSITE" id="PS51722">
    <property type="entry name" value="G_TR_2"/>
    <property type="match status" value="1"/>
</dbReference>
<dbReference type="InterPro" id="IPR035647">
    <property type="entry name" value="EFG_III/V"/>
</dbReference>
<dbReference type="STRING" id="1805209.AUJ73_03335"/>
<comment type="similarity">
    <text evidence="1 12">Belongs to the TRAFAC class translation factor GTPase superfamily. Classic translation factor GTPase family. LepA subfamily.</text>
</comment>
<feature type="binding site" evidence="12">
    <location>
        <begin position="17"/>
        <end position="22"/>
    </location>
    <ligand>
        <name>GTP</name>
        <dbReference type="ChEBI" id="CHEBI:37565"/>
    </ligand>
</feature>
<name>A0A1J4TRU7_9BACT</name>
<dbReference type="GO" id="GO:0005525">
    <property type="term" value="F:GTP binding"/>
    <property type="evidence" value="ECO:0007669"/>
    <property type="project" value="UniProtKB-UniRule"/>
</dbReference>
<dbReference type="InterPro" id="IPR000640">
    <property type="entry name" value="EFG_V-like"/>
</dbReference>
<dbReference type="NCBIfam" id="TIGR00231">
    <property type="entry name" value="small_GTP"/>
    <property type="match status" value="1"/>
</dbReference>
<dbReference type="InterPro" id="IPR013842">
    <property type="entry name" value="LepA_CTD"/>
</dbReference>
<evidence type="ECO:0000256" key="7">
    <source>
        <dbReference type="ARBA" id="ARBA00023136"/>
    </source>
</evidence>
<dbReference type="HAMAP" id="MF_00071">
    <property type="entry name" value="LepA"/>
    <property type="match status" value="1"/>
</dbReference>
<dbReference type="GO" id="GO:0005886">
    <property type="term" value="C:plasma membrane"/>
    <property type="evidence" value="ECO:0007669"/>
    <property type="project" value="UniProtKB-SubCell"/>
</dbReference>
<dbReference type="InterPro" id="IPR009000">
    <property type="entry name" value="Transl_B-barrel_sf"/>
</dbReference>
<proteinExistence type="inferred from homology"/>
<keyword evidence="7 12" id="KW-0472">Membrane</keyword>
<dbReference type="InterPro" id="IPR005225">
    <property type="entry name" value="Small_GTP-bd"/>
</dbReference>
<dbReference type="GO" id="GO:0003746">
    <property type="term" value="F:translation elongation factor activity"/>
    <property type="evidence" value="ECO:0007669"/>
    <property type="project" value="UniProtKB-UniRule"/>
</dbReference>
<evidence type="ECO:0000256" key="5">
    <source>
        <dbReference type="ARBA" id="ARBA00022917"/>
    </source>
</evidence>
<dbReference type="NCBIfam" id="TIGR01393">
    <property type="entry name" value="lepA"/>
    <property type="match status" value="1"/>
</dbReference>
<comment type="function">
    <text evidence="9 12">Required for accurate and efficient protein synthesis under certain stress conditions. May act as a fidelity factor of the translation reaction, by catalyzing a one-codon backward translocation of tRNAs on improperly translocated ribosomes. Back-translocation proceeds from a post-translocation (POST) complex to a pre-translocation (PRE) complex, thus giving elongation factor G a second chance to translocate the tRNAs correctly. Binds to ribosomes in a GTP-dependent manner.</text>
</comment>
<dbReference type="GO" id="GO:0045727">
    <property type="term" value="P:positive regulation of translation"/>
    <property type="evidence" value="ECO:0007669"/>
    <property type="project" value="UniProtKB-UniRule"/>
</dbReference>
<keyword evidence="14" id="KW-0251">Elongation factor</keyword>
<dbReference type="SUPFAM" id="SSF52540">
    <property type="entry name" value="P-loop containing nucleoside triphosphate hydrolases"/>
    <property type="match status" value="1"/>
</dbReference>
<reference evidence="14 15" key="1">
    <citation type="journal article" date="2016" name="Environ. Microbiol.">
        <title>Genomic resolution of a cold subsurface aquifer community provides metabolic insights for novel microbes adapted to high CO concentrations.</title>
        <authorList>
            <person name="Probst A.J."/>
            <person name="Castelle C.J."/>
            <person name="Singh A."/>
            <person name="Brown C.T."/>
            <person name="Anantharaman K."/>
            <person name="Sharon I."/>
            <person name="Hug L.A."/>
            <person name="Burstein D."/>
            <person name="Emerson J.B."/>
            <person name="Thomas B.C."/>
            <person name="Banfield J.F."/>
        </authorList>
    </citation>
    <scope>NUCLEOTIDE SEQUENCE [LARGE SCALE GENOMIC DNA]</scope>
    <source>
        <strain evidence="14">CG1_02_37_22</strain>
    </source>
</reference>
<dbReference type="PROSITE" id="PS00301">
    <property type="entry name" value="G_TR_1"/>
    <property type="match status" value="1"/>
</dbReference>
<evidence type="ECO:0000256" key="2">
    <source>
        <dbReference type="ARBA" id="ARBA00022475"/>
    </source>
</evidence>
<evidence type="ECO:0000256" key="3">
    <source>
        <dbReference type="ARBA" id="ARBA00022741"/>
    </source>
</evidence>
<dbReference type="FunFam" id="3.30.70.240:FF:000007">
    <property type="entry name" value="Translation factor GUF1, mitochondrial"/>
    <property type="match status" value="1"/>
</dbReference>
<evidence type="ECO:0000259" key="13">
    <source>
        <dbReference type="PROSITE" id="PS51722"/>
    </source>
</evidence>
<evidence type="ECO:0000256" key="6">
    <source>
        <dbReference type="ARBA" id="ARBA00023134"/>
    </source>
</evidence>
<dbReference type="SUPFAM" id="SSF54980">
    <property type="entry name" value="EF-G C-terminal domain-like"/>
    <property type="match status" value="2"/>
</dbReference>
<keyword evidence="5 12" id="KW-0648">Protein biosynthesis</keyword>
<comment type="subcellular location">
    <subcellularLocation>
        <location evidence="12">Cell membrane</location>
        <topology evidence="12">Peripheral membrane protein</topology>
        <orientation evidence="12">Cytoplasmic side</orientation>
    </subcellularLocation>
</comment>
<dbReference type="InterPro" id="IPR006297">
    <property type="entry name" value="EF-4"/>
</dbReference>
<dbReference type="CDD" id="cd03709">
    <property type="entry name" value="lepA_C"/>
    <property type="match status" value="1"/>
</dbReference>
<protein>
    <recommendedName>
        <fullName evidence="11 12">Elongation factor 4</fullName>
        <shortName evidence="12">EF-4</shortName>
        <ecNumber evidence="11 12">3.6.5.n1</ecNumber>
    </recommendedName>
    <alternativeName>
        <fullName evidence="12">Ribosomal back-translocase LepA</fullName>
    </alternativeName>
</protein>
<sequence length="607" mass="68826">MDNQKFIRNFAIVAHIDHGKSTLADRLLEITGTIDPRFMKDQVLDSNPIERERGITIKLAPVRMNYTLENQKYILNLIDTPGHVDFSYEVSRSLSACEGILLVVDATQNIQAQTIAHMQLIKSKKLKVIPIINKIDLPTAKIQEVRNSLSEMFGFNSEEMIEISAKKGINIQKVLELVISQIPPPQGDLQASLKALVFSSKFDPHKGVIVYVRLNEGKLSMEDFHLAKNKNSENSLKFFASGTTFTPLDIGIFIPEMKSLSELRCGEVGYVATGLKDLSLARVGDTLYFSNTQIDPLPGYKEPKSMVFLCLFPTDNNDYLLLRQSLDKLHLSDSSFTYTPYSSTALGKGYLCGFLGLLHAEVLSERLKKEFDLNIIVTVPTVEYKIILKNGKKITVKTADDYPDPSLLQSVKEPVMYVTIYTPKDTVGTVMQLCQNKRAELVNLEYISSQAKFEYVIPLSEMIVDFFDMLKSKTSGYASLDYELYEYRTVEVVKVDILINKKEIDAFSQIVVKDKAQFIAEKTVERLKNLIPRHQFQVPIQAVIGGKIISRADVKSFRKDVTQKLYGGDQTRKDKLLEAQRKGKKRLRQFGKVEIPQEVFLELYKQK</sequence>
<feature type="binding site" evidence="12">
    <location>
        <begin position="133"/>
        <end position="136"/>
    </location>
    <ligand>
        <name>GTP</name>
        <dbReference type="ChEBI" id="CHEBI:37565"/>
    </ligand>
</feature>
<dbReference type="Pfam" id="PF00009">
    <property type="entry name" value="GTP_EFTU"/>
    <property type="match status" value="1"/>
</dbReference>